<organism evidence="2 3">
    <name type="scientific">Sphingobium rhizovicinum</name>
    <dbReference type="NCBI Taxonomy" id="432308"/>
    <lineage>
        <taxon>Bacteria</taxon>
        <taxon>Pseudomonadati</taxon>
        <taxon>Pseudomonadota</taxon>
        <taxon>Alphaproteobacteria</taxon>
        <taxon>Sphingomonadales</taxon>
        <taxon>Sphingomonadaceae</taxon>
        <taxon>Sphingobium</taxon>
    </lineage>
</organism>
<keyword evidence="3" id="KW-1185">Reference proteome</keyword>
<evidence type="ECO:0000256" key="1">
    <source>
        <dbReference type="SAM" id="Coils"/>
    </source>
</evidence>
<name>A0ABV7NAK1_9SPHN</name>
<feature type="coiled-coil region" evidence="1">
    <location>
        <begin position="107"/>
        <end position="141"/>
    </location>
</feature>
<sequence length="147" mass="16414">MARAAPSVRDRFETKVIALEAMFAAGVLPDASIPRNPSELRRWAGVCVVGQQEFVVVAWSSPNDYYSSSNHLLRARFEAIIRKFNGQKAKNSNALNSALAAQIINIMADLEREQQAHVVTKQKLENKKRDYAELLKNTQNVVGMKSV</sequence>
<evidence type="ECO:0000313" key="2">
    <source>
        <dbReference type="EMBL" id="MFC3440020.1"/>
    </source>
</evidence>
<accession>A0ABV7NAK1</accession>
<protein>
    <recommendedName>
        <fullName evidence="4">Transposase</fullName>
    </recommendedName>
</protein>
<dbReference type="RefSeq" id="WP_380792782.1">
    <property type="nucleotide sequence ID" value="NZ_JBHRVU010000004.1"/>
</dbReference>
<comment type="caution">
    <text evidence="2">The sequence shown here is derived from an EMBL/GenBank/DDBJ whole genome shotgun (WGS) entry which is preliminary data.</text>
</comment>
<proteinExistence type="predicted"/>
<gene>
    <name evidence="2" type="ORF">ACFOKF_02210</name>
</gene>
<reference evidence="3" key="1">
    <citation type="journal article" date="2019" name="Int. J. Syst. Evol. Microbiol.">
        <title>The Global Catalogue of Microorganisms (GCM) 10K type strain sequencing project: providing services to taxonomists for standard genome sequencing and annotation.</title>
        <authorList>
            <consortium name="The Broad Institute Genomics Platform"/>
            <consortium name="The Broad Institute Genome Sequencing Center for Infectious Disease"/>
            <person name="Wu L."/>
            <person name="Ma J."/>
        </authorList>
    </citation>
    <scope>NUCLEOTIDE SEQUENCE [LARGE SCALE GENOMIC DNA]</scope>
    <source>
        <strain evidence="3">CCM 7491</strain>
    </source>
</reference>
<dbReference type="Proteomes" id="UP001595681">
    <property type="component" value="Unassembled WGS sequence"/>
</dbReference>
<evidence type="ECO:0000313" key="3">
    <source>
        <dbReference type="Proteomes" id="UP001595681"/>
    </source>
</evidence>
<dbReference type="EMBL" id="JBHRVU010000004">
    <property type="protein sequence ID" value="MFC3440020.1"/>
    <property type="molecule type" value="Genomic_DNA"/>
</dbReference>
<evidence type="ECO:0008006" key="4">
    <source>
        <dbReference type="Google" id="ProtNLM"/>
    </source>
</evidence>
<keyword evidence="1" id="KW-0175">Coiled coil</keyword>